<evidence type="ECO:0000256" key="15">
    <source>
        <dbReference type="ARBA" id="ARBA00049009"/>
    </source>
</evidence>
<evidence type="ECO:0000256" key="3">
    <source>
        <dbReference type="ARBA" id="ARBA00011982"/>
    </source>
</evidence>
<evidence type="ECO:0000313" key="20">
    <source>
        <dbReference type="Ensembl" id="ENSCSEP00000012133.1"/>
    </source>
</evidence>
<dbReference type="GO" id="GO:0045087">
    <property type="term" value="P:innate immune response"/>
    <property type="evidence" value="ECO:0007669"/>
    <property type="project" value="UniProtKB-KW"/>
</dbReference>
<evidence type="ECO:0000256" key="6">
    <source>
        <dbReference type="ARBA" id="ARBA00022737"/>
    </source>
</evidence>
<keyword evidence="5" id="KW-0399">Innate immunity</keyword>
<keyword evidence="9" id="KW-0520">NAD</keyword>
<dbReference type="OMA" id="CERFWEH"/>
<dbReference type="Pfam" id="PF13676">
    <property type="entry name" value="TIR_2"/>
    <property type="match status" value="1"/>
</dbReference>
<dbReference type="GeneTree" id="ENSGT00390000004155"/>
<dbReference type="Gene3D" id="1.25.10.10">
    <property type="entry name" value="Leucine-rich Repeat Variant"/>
    <property type="match status" value="1"/>
</dbReference>
<dbReference type="PROSITE" id="PS50105">
    <property type="entry name" value="SAM_DOMAIN"/>
    <property type="match status" value="1"/>
</dbReference>
<proteinExistence type="inferred from homology"/>
<evidence type="ECO:0000256" key="11">
    <source>
        <dbReference type="ARBA" id="ARBA00031160"/>
    </source>
</evidence>
<accession>A0A3P8V9X0</accession>
<organism evidence="20 21">
    <name type="scientific">Cynoglossus semilaevis</name>
    <name type="common">Tongue sole</name>
    <dbReference type="NCBI Taxonomy" id="244447"/>
    <lineage>
        <taxon>Eukaryota</taxon>
        <taxon>Metazoa</taxon>
        <taxon>Chordata</taxon>
        <taxon>Craniata</taxon>
        <taxon>Vertebrata</taxon>
        <taxon>Euteleostomi</taxon>
        <taxon>Actinopterygii</taxon>
        <taxon>Neopterygii</taxon>
        <taxon>Teleostei</taxon>
        <taxon>Neoteleostei</taxon>
        <taxon>Acanthomorphata</taxon>
        <taxon>Carangaria</taxon>
        <taxon>Pleuronectiformes</taxon>
        <taxon>Pleuronectoidei</taxon>
        <taxon>Cynoglossidae</taxon>
        <taxon>Cynoglossinae</taxon>
        <taxon>Cynoglossus</taxon>
    </lineage>
</organism>
<evidence type="ECO:0000259" key="19">
    <source>
        <dbReference type="PROSITE" id="PS50105"/>
    </source>
</evidence>
<comment type="catalytic activity">
    <reaction evidence="14">
        <text>NAD(+) = cyclic ADP-beta-D-ribose + nicotinamide + H(+)</text>
        <dbReference type="Rhea" id="RHEA:38611"/>
        <dbReference type="ChEBI" id="CHEBI:15378"/>
        <dbReference type="ChEBI" id="CHEBI:17154"/>
        <dbReference type="ChEBI" id="CHEBI:57540"/>
        <dbReference type="ChEBI" id="CHEBI:73672"/>
    </reaction>
    <physiologicalReaction direction="left-to-right" evidence="14">
        <dbReference type="Rhea" id="RHEA:38612"/>
    </physiologicalReaction>
</comment>
<evidence type="ECO:0000256" key="14">
    <source>
        <dbReference type="ARBA" id="ARBA00048388"/>
    </source>
</evidence>
<feature type="region of interest" description="Disordered" evidence="16">
    <location>
        <begin position="704"/>
        <end position="725"/>
    </location>
</feature>
<dbReference type="InterPro" id="IPR013761">
    <property type="entry name" value="SAM/pointed_sf"/>
</dbReference>
<dbReference type="SUPFAM" id="SSF47769">
    <property type="entry name" value="SAM/Pointed domain"/>
    <property type="match status" value="2"/>
</dbReference>
<comment type="catalytic activity">
    <reaction evidence="13">
        <text>NAD(+) + H2O = ADP-D-ribose + nicotinamide + H(+)</text>
        <dbReference type="Rhea" id="RHEA:16301"/>
        <dbReference type="ChEBI" id="CHEBI:15377"/>
        <dbReference type="ChEBI" id="CHEBI:15378"/>
        <dbReference type="ChEBI" id="CHEBI:17154"/>
        <dbReference type="ChEBI" id="CHEBI:57540"/>
        <dbReference type="ChEBI" id="CHEBI:57967"/>
        <dbReference type="EC" id="3.2.2.6"/>
    </reaction>
    <physiologicalReaction direction="left-to-right" evidence="13">
        <dbReference type="Rhea" id="RHEA:16302"/>
    </physiologicalReaction>
</comment>
<keyword evidence="7" id="KW-0378">Hydrolase</keyword>
<dbReference type="GO" id="GO:0048678">
    <property type="term" value="P:response to axon injury"/>
    <property type="evidence" value="ECO:0007669"/>
    <property type="project" value="InterPro"/>
</dbReference>
<evidence type="ECO:0000256" key="10">
    <source>
        <dbReference type="ARBA" id="ARBA00024128"/>
    </source>
</evidence>
<dbReference type="Gene3D" id="1.10.150.50">
    <property type="entry name" value="Transcription Factor, Ets-1"/>
    <property type="match status" value="2"/>
</dbReference>
<feature type="compositionally biased region" description="Basic and acidic residues" evidence="16">
    <location>
        <begin position="705"/>
        <end position="725"/>
    </location>
</feature>
<reference evidence="20" key="3">
    <citation type="submission" date="2025-09" db="UniProtKB">
        <authorList>
            <consortium name="Ensembl"/>
        </authorList>
    </citation>
    <scope>IDENTIFICATION</scope>
</reference>
<dbReference type="InterPro" id="IPR016024">
    <property type="entry name" value="ARM-type_fold"/>
</dbReference>
<evidence type="ECO:0000256" key="1">
    <source>
        <dbReference type="ARBA" id="ARBA00004496"/>
    </source>
</evidence>
<evidence type="ECO:0000256" key="7">
    <source>
        <dbReference type="ARBA" id="ARBA00022801"/>
    </source>
</evidence>
<evidence type="ECO:0000256" key="17">
    <source>
        <dbReference type="SAM" id="SignalP"/>
    </source>
</evidence>
<dbReference type="GeneID" id="103378073"/>
<dbReference type="SMART" id="SM00454">
    <property type="entry name" value="SAM"/>
    <property type="match status" value="2"/>
</dbReference>
<dbReference type="SUPFAM" id="SSF52200">
    <property type="entry name" value="Toll/Interleukin receptor TIR domain"/>
    <property type="match status" value="1"/>
</dbReference>
<evidence type="ECO:0000256" key="12">
    <source>
        <dbReference type="ARBA" id="ARBA00032222"/>
    </source>
</evidence>
<name>A0A3P8V9X0_CYNSE</name>
<dbReference type="GO" id="GO:0007165">
    <property type="term" value="P:signal transduction"/>
    <property type="evidence" value="ECO:0007669"/>
    <property type="project" value="InterPro"/>
</dbReference>
<comment type="subcellular location">
    <subcellularLocation>
        <location evidence="1">Cytoplasm</location>
    </subcellularLocation>
</comment>
<evidence type="ECO:0000256" key="16">
    <source>
        <dbReference type="SAM" id="MobiDB-lite"/>
    </source>
</evidence>
<dbReference type="SUPFAM" id="SSF48371">
    <property type="entry name" value="ARM repeat"/>
    <property type="match status" value="1"/>
</dbReference>
<dbReference type="FunFam" id="1.25.10.10:FF:000256">
    <property type="entry name" value="Sterile alpha and TIR motif containing 1"/>
    <property type="match status" value="1"/>
</dbReference>
<keyword evidence="17" id="KW-0732">Signal</keyword>
<comment type="catalytic activity">
    <reaction evidence="15">
        <text>NADP(+) + H2O = ADP-D-ribose 2'-phosphate + nicotinamide + H(+)</text>
        <dbReference type="Rhea" id="RHEA:19849"/>
        <dbReference type="ChEBI" id="CHEBI:15377"/>
        <dbReference type="ChEBI" id="CHEBI:15378"/>
        <dbReference type="ChEBI" id="CHEBI:17154"/>
        <dbReference type="ChEBI" id="CHEBI:58349"/>
        <dbReference type="ChEBI" id="CHEBI:58673"/>
    </reaction>
    <physiologicalReaction direction="left-to-right" evidence="15">
        <dbReference type="Rhea" id="RHEA:19850"/>
    </physiologicalReaction>
</comment>
<feature type="domain" description="SAM" evidence="19">
    <location>
        <begin position="417"/>
        <end position="481"/>
    </location>
</feature>
<dbReference type="PROSITE" id="PS50104">
    <property type="entry name" value="TIR"/>
    <property type="match status" value="1"/>
</dbReference>
<dbReference type="PANTHER" id="PTHR22998:SF1">
    <property type="entry name" value="NAD(+) HYDROLASE SARM1"/>
    <property type="match status" value="1"/>
</dbReference>
<dbReference type="GO" id="GO:0034128">
    <property type="term" value="P:negative regulation of MyD88-independent toll-like receptor signaling pathway"/>
    <property type="evidence" value="ECO:0007669"/>
    <property type="project" value="InterPro"/>
</dbReference>
<dbReference type="InterPro" id="IPR000157">
    <property type="entry name" value="TIR_dom"/>
</dbReference>
<keyword evidence="6" id="KW-0677">Repeat</keyword>
<evidence type="ECO:0000256" key="8">
    <source>
        <dbReference type="ARBA" id="ARBA00022859"/>
    </source>
</evidence>
<dbReference type="CDD" id="cd24153">
    <property type="entry name" value="SARM1_N"/>
    <property type="match status" value="1"/>
</dbReference>
<keyword evidence="8" id="KW-0391">Immunity</keyword>
<evidence type="ECO:0000256" key="2">
    <source>
        <dbReference type="ARBA" id="ARBA00008291"/>
    </source>
</evidence>
<dbReference type="Ensembl" id="ENSCSET00000012276.1">
    <property type="protein sequence ID" value="ENSCSEP00000012133.1"/>
    <property type="gene ID" value="ENSCSEG00000007819.1"/>
</dbReference>
<evidence type="ECO:0000256" key="13">
    <source>
        <dbReference type="ARBA" id="ARBA00047304"/>
    </source>
</evidence>
<dbReference type="InterPro" id="IPR035897">
    <property type="entry name" value="Toll_tir_struct_dom_sf"/>
</dbReference>
<dbReference type="STRING" id="244447.ENSCSEP00000012133"/>
<dbReference type="EC" id="3.2.2.6" evidence="3"/>
<feature type="signal peptide" evidence="17">
    <location>
        <begin position="1"/>
        <end position="17"/>
    </location>
</feature>
<dbReference type="PANTHER" id="PTHR22998">
    <property type="entry name" value="SARM1"/>
    <property type="match status" value="1"/>
</dbReference>
<dbReference type="CDD" id="cd09501">
    <property type="entry name" value="SAM_SARM1-like_repeat1"/>
    <property type="match status" value="1"/>
</dbReference>
<dbReference type="InterPro" id="IPR001660">
    <property type="entry name" value="SAM"/>
</dbReference>
<dbReference type="GO" id="GO:0061809">
    <property type="term" value="F:NAD+ nucleosidase activity, cyclic ADP-ribose generating"/>
    <property type="evidence" value="ECO:0007669"/>
    <property type="project" value="UniProtKB-EC"/>
</dbReference>
<sequence>MLLSLTIFLWKLHRYFCIMFSSDRLTVPEYVSRLQRGRSGSGSGSGSGSVTPRPVSPGIAADVQAVLDISLPALRSAIRRLKSAKELENLEETRTAIGEIFRLVEEAWVLPTLGRQVAEEICNRIRLDGGLELLLQLQQSPDVEITYESTKLMEQILISENRDYVARVGLGVILNLTRQQEDAQLARSVSGILEHMFKHTEETSVNLISNGALDALLYWCRGTDPTVLRHCAVALANCAMYGGHRCQRWMIEKQAAEWLFPLAFSKEDELIRFYACLAVTVLATNKEIEKEVVKSGTLELVEPFIASLDPEEFARSLLDSADSMQGKTAADLQHLIPLLDGTRLEGKCIAAFYLCVETSIKSRQRNTKIFHEIGAVQSLKRIAMYSSNGTVSALAKKALGMMGEEVPKRILSGVPNWKTGDVQRWLQQIGFSAYCDRFKELQVDGDLLLNITDQDLINDLGMTVGLTRKRFLRDLRLLKTYANYATCDPNNMGDWLVEVDPRFRQYTYGLLQSGVDRHNIEKLTDQQLQHDCHIDNGIHRAKILSASRRPFKPCHTDAQPAGPDVFISYRRTTGSQLASLLKVHLQVRGYSVFIDVEKLEAGKFEDKLIQSVQRARNFILVLSANALDKCMGDTGMKDWVHKEIATALAGKKNIVPVTENFLWPDPMSLPEDMRPILKFNGIKWSHEYQEATIEKILRFLNGHPDQSDGSHSSKEQKKNCADKTT</sequence>
<dbReference type="Gene3D" id="3.40.50.10140">
    <property type="entry name" value="Toll/interleukin-1 receptor homology (TIR) domain"/>
    <property type="match status" value="1"/>
</dbReference>
<dbReference type="GO" id="GO:0005737">
    <property type="term" value="C:cytoplasm"/>
    <property type="evidence" value="ECO:0007669"/>
    <property type="project" value="UniProtKB-SubCell"/>
</dbReference>
<dbReference type="GO" id="GO:0003953">
    <property type="term" value="F:NAD+ nucleosidase activity"/>
    <property type="evidence" value="ECO:0007669"/>
    <property type="project" value="Ensembl"/>
</dbReference>
<evidence type="ECO:0000256" key="4">
    <source>
        <dbReference type="ARBA" id="ARBA00022490"/>
    </source>
</evidence>
<evidence type="ECO:0000256" key="5">
    <source>
        <dbReference type="ARBA" id="ARBA00022588"/>
    </source>
</evidence>
<keyword evidence="4" id="KW-0963">Cytoplasm</keyword>
<reference evidence="20 21" key="1">
    <citation type="journal article" date="2014" name="Nat. Genet.">
        <title>Whole-genome sequence of a flatfish provides insights into ZW sex chromosome evolution and adaptation to a benthic lifestyle.</title>
        <authorList>
            <person name="Chen S."/>
            <person name="Zhang G."/>
            <person name="Shao C."/>
            <person name="Huang Q."/>
            <person name="Liu G."/>
            <person name="Zhang P."/>
            <person name="Song W."/>
            <person name="An N."/>
            <person name="Chalopin D."/>
            <person name="Volff J.N."/>
            <person name="Hong Y."/>
            <person name="Li Q."/>
            <person name="Sha Z."/>
            <person name="Zhou H."/>
            <person name="Xie M."/>
            <person name="Yu Q."/>
            <person name="Liu Y."/>
            <person name="Xiang H."/>
            <person name="Wang N."/>
            <person name="Wu K."/>
            <person name="Yang C."/>
            <person name="Zhou Q."/>
            <person name="Liao X."/>
            <person name="Yang L."/>
            <person name="Hu Q."/>
            <person name="Zhang J."/>
            <person name="Meng L."/>
            <person name="Jin L."/>
            <person name="Tian Y."/>
            <person name="Lian J."/>
            <person name="Yang J."/>
            <person name="Miao G."/>
            <person name="Liu S."/>
            <person name="Liang Z."/>
            <person name="Yan F."/>
            <person name="Li Y."/>
            <person name="Sun B."/>
            <person name="Zhang H."/>
            <person name="Zhang J."/>
            <person name="Zhu Y."/>
            <person name="Du M."/>
            <person name="Zhao Y."/>
            <person name="Schartl M."/>
            <person name="Tang Q."/>
            <person name="Wang J."/>
        </authorList>
    </citation>
    <scope>NUCLEOTIDE SEQUENCE</scope>
</reference>
<dbReference type="Pfam" id="PF00536">
    <property type="entry name" value="SAM_1"/>
    <property type="match status" value="1"/>
</dbReference>
<dbReference type="GO" id="GO:0048679">
    <property type="term" value="P:regulation of axon regeneration"/>
    <property type="evidence" value="ECO:0007669"/>
    <property type="project" value="Ensembl"/>
</dbReference>
<dbReference type="InParanoid" id="A0A3P8V9X0"/>
<dbReference type="FunCoup" id="A0A3P8V9X0">
    <property type="interactions" value="597"/>
</dbReference>
<comment type="similarity">
    <text evidence="2">Belongs to the SARM1 family.</text>
</comment>
<dbReference type="GO" id="GO:0019677">
    <property type="term" value="P:NAD+ catabolic process"/>
    <property type="evidence" value="ECO:0007669"/>
    <property type="project" value="Ensembl"/>
</dbReference>
<evidence type="ECO:0000313" key="21">
    <source>
        <dbReference type="Proteomes" id="UP000265120"/>
    </source>
</evidence>
<protein>
    <recommendedName>
        <fullName evidence="10">NAD(+) hydrolase SARM1</fullName>
        <ecNumber evidence="3">3.2.2.6</ecNumber>
    </recommendedName>
    <alternativeName>
        <fullName evidence="12">NADP(+) hydrolase SARM1</fullName>
    </alternativeName>
    <alternativeName>
        <fullName evidence="11">Sterile alpha and TIR motif-containing protein 1</fullName>
    </alternativeName>
</protein>
<dbReference type="CTD" id="23098"/>
<feature type="domain" description="TIR" evidence="18">
    <location>
        <begin position="561"/>
        <end position="704"/>
    </location>
</feature>
<dbReference type="Proteomes" id="UP000265120">
    <property type="component" value="Chromosome 4"/>
</dbReference>
<dbReference type="CDD" id="cd09502">
    <property type="entry name" value="SAM_SARM1-like_repeat2"/>
    <property type="match status" value="1"/>
</dbReference>
<keyword evidence="21" id="KW-1185">Reference proteome</keyword>
<evidence type="ECO:0000256" key="9">
    <source>
        <dbReference type="ARBA" id="ARBA00023027"/>
    </source>
</evidence>
<reference evidence="20" key="2">
    <citation type="submission" date="2025-08" db="UniProtKB">
        <authorList>
            <consortium name="Ensembl"/>
        </authorList>
    </citation>
    <scope>IDENTIFICATION</scope>
</reference>
<dbReference type="InterPro" id="IPR011989">
    <property type="entry name" value="ARM-like"/>
</dbReference>
<dbReference type="GO" id="GO:0035591">
    <property type="term" value="F:signaling adaptor activity"/>
    <property type="evidence" value="ECO:0007669"/>
    <property type="project" value="InterPro"/>
</dbReference>
<feature type="chain" id="PRO_5018021487" description="NAD(+) hydrolase SARM1" evidence="17">
    <location>
        <begin position="18"/>
        <end position="725"/>
    </location>
</feature>
<evidence type="ECO:0000259" key="18">
    <source>
        <dbReference type="PROSITE" id="PS50104"/>
    </source>
</evidence>
<dbReference type="KEGG" id="csem:103378073"/>
<dbReference type="GO" id="GO:0030425">
    <property type="term" value="C:dendrite"/>
    <property type="evidence" value="ECO:0007669"/>
    <property type="project" value="TreeGrafter"/>
</dbReference>
<dbReference type="OrthoDB" id="202764at2759"/>
<dbReference type="AlphaFoldDB" id="A0A3P8V9X0"/>
<dbReference type="RefSeq" id="XP_008307353.1">
    <property type="nucleotide sequence ID" value="XM_008309131.3"/>
</dbReference>
<dbReference type="InterPro" id="IPR039184">
    <property type="entry name" value="SARM1"/>
</dbReference>
<dbReference type="FunFam" id="1.10.150.50:FF:000043">
    <property type="entry name" value="Sterile alpha and TIR motif-containing 1"/>
    <property type="match status" value="1"/>
</dbReference>
<dbReference type="Pfam" id="PF07647">
    <property type="entry name" value="SAM_2"/>
    <property type="match status" value="1"/>
</dbReference>
<dbReference type="SMART" id="SM00255">
    <property type="entry name" value="TIR"/>
    <property type="match status" value="1"/>
</dbReference>